<gene>
    <name evidence="3" type="ORF">G3M99_11840</name>
</gene>
<dbReference type="EMBL" id="JAAGPU010000021">
    <property type="protein sequence ID" value="NEU05530.1"/>
    <property type="molecule type" value="Genomic_DNA"/>
</dbReference>
<name>A0A6M0H473_9CLOT</name>
<proteinExistence type="predicted"/>
<dbReference type="RefSeq" id="WP_199870304.1">
    <property type="nucleotide sequence ID" value="NZ_JAAGPU010000021.1"/>
</dbReference>
<reference evidence="3 4" key="1">
    <citation type="submission" date="2020-02" db="EMBL/GenBank/DDBJ databases">
        <title>Genome assembly of a novel Clostridium senegalense strain.</title>
        <authorList>
            <person name="Gupta T.B."/>
            <person name="Jauregui R."/>
            <person name="Maclean P."/>
            <person name="Nawarathana A."/>
            <person name="Brightwell G."/>
        </authorList>
    </citation>
    <scope>NUCLEOTIDE SEQUENCE [LARGE SCALE GENOMIC DNA]</scope>
    <source>
        <strain evidence="3 4">AGRFS4</strain>
    </source>
</reference>
<keyword evidence="1" id="KW-0812">Transmembrane</keyword>
<organism evidence="3 4">
    <name type="scientific">Clostridium senegalense</name>
    <dbReference type="NCBI Taxonomy" id="1465809"/>
    <lineage>
        <taxon>Bacteria</taxon>
        <taxon>Bacillati</taxon>
        <taxon>Bacillota</taxon>
        <taxon>Clostridia</taxon>
        <taxon>Eubacteriales</taxon>
        <taxon>Clostridiaceae</taxon>
        <taxon>Clostridium</taxon>
    </lineage>
</organism>
<evidence type="ECO:0000313" key="3">
    <source>
        <dbReference type="EMBL" id="NEU05530.1"/>
    </source>
</evidence>
<dbReference type="PANTHER" id="PTHR43781:SF1">
    <property type="entry name" value="SACCHAROPINE DEHYDROGENASE"/>
    <property type="match status" value="1"/>
</dbReference>
<sequence>MDKKIIGILGATGVVGIGAVKTILKLNKYDVLLGYRNLEKIKSLYKDMISEDQYMKVEINNEYLVDNFCDRCDLVVNCAGPSNLISIKVAKSCIKKNVNYLDVSGNKALYDYLKEKQSEIIKKKLLFIISAGIYPGLSEIYPAYISESIFDKVDKLEIYFNHKGEMSFNAAYDFVCGIEENSGQGMMYCREGISVKLENRTNQNYKDYDSEKNFDVYPVLNTEFIEMVRQQKIKNAYFYNVYEDKSILNDYVIIKALKQYETEKQKKESAQLLMKHNLKSIQKEEFVSMDIQANGYKDNCYIEVISKLLCKYNGNKLSGVVAANVADNIISNKSNIVGTYYPSQVINLKNFINRLIEQSIIIKTEILNIEEGMI</sequence>
<dbReference type="InterPro" id="IPR036291">
    <property type="entry name" value="NAD(P)-bd_dom_sf"/>
</dbReference>
<dbReference type="Pfam" id="PF03435">
    <property type="entry name" value="Sacchrp_dh_NADP"/>
    <property type="match status" value="1"/>
</dbReference>
<feature type="transmembrane region" description="Helical" evidence="1">
    <location>
        <begin position="6"/>
        <end position="24"/>
    </location>
</feature>
<keyword evidence="4" id="KW-1185">Reference proteome</keyword>
<dbReference type="Gene3D" id="3.40.50.720">
    <property type="entry name" value="NAD(P)-binding Rossmann-like Domain"/>
    <property type="match status" value="1"/>
</dbReference>
<dbReference type="Gene3D" id="3.30.360.10">
    <property type="entry name" value="Dihydrodipicolinate Reductase, domain 2"/>
    <property type="match status" value="1"/>
</dbReference>
<dbReference type="SUPFAM" id="SSF51735">
    <property type="entry name" value="NAD(P)-binding Rossmann-fold domains"/>
    <property type="match status" value="1"/>
</dbReference>
<comment type="caution">
    <text evidence="3">The sequence shown here is derived from an EMBL/GenBank/DDBJ whole genome shotgun (WGS) entry which is preliminary data.</text>
</comment>
<protein>
    <submittedName>
        <fullName evidence="3">Saccharopine dehydrogenase</fullName>
    </submittedName>
</protein>
<evidence type="ECO:0000313" key="4">
    <source>
        <dbReference type="Proteomes" id="UP000481872"/>
    </source>
</evidence>
<evidence type="ECO:0000256" key="1">
    <source>
        <dbReference type="SAM" id="Phobius"/>
    </source>
</evidence>
<dbReference type="InterPro" id="IPR005097">
    <property type="entry name" value="Sacchrp_dh_NADP-bd"/>
</dbReference>
<feature type="domain" description="Saccharopine dehydrogenase NADP binding" evidence="2">
    <location>
        <begin position="6"/>
        <end position="123"/>
    </location>
</feature>
<evidence type="ECO:0000259" key="2">
    <source>
        <dbReference type="Pfam" id="PF03435"/>
    </source>
</evidence>
<accession>A0A6M0H473</accession>
<dbReference type="AlphaFoldDB" id="A0A6M0H473"/>
<dbReference type="PANTHER" id="PTHR43781">
    <property type="entry name" value="SACCHAROPINE DEHYDROGENASE"/>
    <property type="match status" value="1"/>
</dbReference>
<keyword evidence="1" id="KW-1133">Transmembrane helix</keyword>
<dbReference type="Proteomes" id="UP000481872">
    <property type="component" value="Unassembled WGS sequence"/>
</dbReference>
<keyword evidence="1" id="KW-0472">Membrane</keyword>